<evidence type="ECO:0000313" key="2">
    <source>
        <dbReference type="EMBL" id="KAK8838160.1"/>
    </source>
</evidence>
<accession>A0ABR2GY42</accession>
<evidence type="ECO:0000256" key="1">
    <source>
        <dbReference type="SAM" id="Phobius"/>
    </source>
</evidence>
<gene>
    <name evidence="2" type="ORF">M9Y10_035576</name>
</gene>
<dbReference type="EMBL" id="JAPFFF010000056">
    <property type="protein sequence ID" value="KAK8838160.1"/>
    <property type="molecule type" value="Genomic_DNA"/>
</dbReference>
<reference evidence="2 3" key="1">
    <citation type="submission" date="2024-04" db="EMBL/GenBank/DDBJ databases">
        <title>Tritrichomonas musculus Genome.</title>
        <authorList>
            <person name="Alves-Ferreira E."/>
            <person name="Grigg M."/>
            <person name="Lorenzi H."/>
            <person name="Galac M."/>
        </authorList>
    </citation>
    <scope>NUCLEOTIDE SEQUENCE [LARGE SCALE GENOMIC DNA]</scope>
    <source>
        <strain evidence="2 3">EAF2021</strain>
    </source>
</reference>
<dbReference type="Proteomes" id="UP001470230">
    <property type="component" value="Unassembled WGS sequence"/>
</dbReference>
<keyword evidence="1" id="KW-1133">Transmembrane helix</keyword>
<keyword evidence="1" id="KW-0472">Membrane</keyword>
<evidence type="ECO:0000313" key="3">
    <source>
        <dbReference type="Proteomes" id="UP001470230"/>
    </source>
</evidence>
<name>A0ABR2GY42_9EUKA</name>
<feature type="transmembrane region" description="Helical" evidence="1">
    <location>
        <begin position="50"/>
        <end position="70"/>
    </location>
</feature>
<keyword evidence="1" id="KW-0812">Transmembrane</keyword>
<protein>
    <submittedName>
        <fullName evidence="2">Uncharacterized protein</fullName>
    </submittedName>
</protein>
<comment type="caution">
    <text evidence="2">The sequence shown here is derived from an EMBL/GenBank/DDBJ whole genome shotgun (WGS) entry which is preliminary data.</text>
</comment>
<proteinExistence type="predicted"/>
<organism evidence="2 3">
    <name type="scientific">Tritrichomonas musculus</name>
    <dbReference type="NCBI Taxonomy" id="1915356"/>
    <lineage>
        <taxon>Eukaryota</taxon>
        <taxon>Metamonada</taxon>
        <taxon>Parabasalia</taxon>
        <taxon>Tritrichomonadida</taxon>
        <taxon>Tritrichomonadidae</taxon>
        <taxon>Tritrichomonas</taxon>
    </lineage>
</organism>
<keyword evidence="3" id="KW-1185">Reference proteome</keyword>
<sequence>MIHKITRPYKRKDIKTVIYSNEITNCQIDVIEPRQGQVAQPQGNKKVKDFSLLLTTQLTCSVFWGLVFILQGNALSQIILQQNGSMYEPVQNVIMSGITYAGAPQDTYRLARWFDYRDITSRVNCELVIMQILMVQ</sequence>